<dbReference type="InterPro" id="IPR045026">
    <property type="entry name" value="LIMYB"/>
</dbReference>
<name>A0A7N2QY27_QUELO</name>
<feature type="compositionally biased region" description="Low complexity" evidence="4">
    <location>
        <begin position="1"/>
        <end position="18"/>
    </location>
</feature>
<proteinExistence type="inferred from homology"/>
<evidence type="ECO:0000256" key="3">
    <source>
        <dbReference type="ARBA" id="ARBA00023274"/>
    </source>
</evidence>
<dbReference type="FunFam" id="6.10.250.3250:FF:000001">
    <property type="entry name" value="60S ribosomal protein L13a"/>
    <property type="match status" value="1"/>
</dbReference>
<dbReference type="EMBL" id="LRBV02000001">
    <property type="status" value="NOT_ANNOTATED_CDS"/>
    <property type="molecule type" value="Genomic_DNA"/>
</dbReference>
<accession>A0A7N2QY27</accession>
<comment type="similarity">
    <text evidence="1">Belongs to the universal ribosomal protein uL13 family.</text>
</comment>
<evidence type="ECO:0000256" key="1">
    <source>
        <dbReference type="ARBA" id="ARBA00006227"/>
    </source>
</evidence>
<feature type="region of interest" description="Disordered" evidence="4">
    <location>
        <begin position="183"/>
        <end position="224"/>
    </location>
</feature>
<dbReference type="AlphaFoldDB" id="A0A7N2QY27"/>
<evidence type="ECO:0000256" key="2">
    <source>
        <dbReference type="ARBA" id="ARBA00022980"/>
    </source>
</evidence>
<dbReference type="Gramene" id="QL01p054899:mrna">
    <property type="protein sequence ID" value="QL01p054899:mrna"/>
    <property type="gene ID" value="QL01p054899"/>
</dbReference>
<evidence type="ECO:0000259" key="5">
    <source>
        <dbReference type="Pfam" id="PF12776"/>
    </source>
</evidence>
<dbReference type="PANTHER" id="PTHR47584">
    <property type="match status" value="1"/>
</dbReference>
<keyword evidence="3" id="KW-0687">Ribonucleoprotein</keyword>
<dbReference type="EnsemblPlants" id="QL01p054899:mrna">
    <property type="protein sequence ID" value="QL01p054899:mrna"/>
    <property type="gene ID" value="QL01p054899"/>
</dbReference>
<dbReference type="GO" id="GO:0005840">
    <property type="term" value="C:ribosome"/>
    <property type="evidence" value="ECO:0007669"/>
    <property type="project" value="UniProtKB-KW"/>
</dbReference>
<sequence>MELASSFSVFAPSSSSSSNDVTAPKMADPSAAEGLKLSWTAPLEKQFIDFLLEEKAKGNIPNGKMKKKRWPFVTDVFIQRTGKHCRQEQITEKFKRLKQKYRAFSLLIGRFGMECDLVTNTVTGSEAAWSEAVALNPRCKGFYKKGLDHYELLRQLFHTGMATGFLQTSSVQGVHVSVEPYSSDDVVKLPPPDMGQCSNPKGKQPAHPDTSTGKKRKAGSFDRATNAIVETEMSRISRDKDSESRKTIDSAQVLDPLSMVMATEIVNSMADSLGDETMFEELERKRKERAQVVYERKKQLTKLRVKAEKTAEEKLDPQLEVIAPIKY</sequence>
<dbReference type="InParanoid" id="A0A7N2QY27"/>
<dbReference type="GO" id="GO:1990904">
    <property type="term" value="C:ribonucleoprotein complex"/>
    <property type="evidence" value="ECO:0007669"/>
    <property type="project" value="UniProtKB-KW"/>
</dbReference>
<keyword evidence="7" id="KW-1185">Reference proteome</keyword>
<evidence type="ECO:0000313" key="7">
    <source>
        <dbReference type="Proteomes" id="UP000594261"/>
    </source>
</evidence>
<evidence type="ECO:0000313" key="6">
    <source>
        <dbReference type="EnsemblPlants" id="QL01p054899:mrna"/>
    </source>
</evidence>
<dbReference type="Pfam" id="PF12776">
    <property type="entry name" value="Myb_DNA-bind_3"/>
    <property type="match status" value="1"/>
</dbReference>
<keyword evidence="2" id="KW-0689">Ribosomal protein</keyword>
<reference evidence="6 7" key="1">
    <citation type="journal article" date="2016" name="G3 (Bethesda)">
        <title>First Draft Assembly and Annotation of the Genome of a California Endemic Oak Quercus lobata Nee (Fagaceae).</title>
        <authorList>
            <person name="Sork V.L."/>
            <person name="Fitz-Gibbon S.T."/>
            <person name="Puiu D."/>
            <person name="Crepeau M."/>
            <person name="Gugger P.F."/>
            <person name="Sherman R."/>
            <person name="Stevens K."/>
            <person name="Langley C.H."/>
            <person name="Pellegrini M."/>
            <person name="Salzberg S.L."/>
        </authorList>
    </citation>
    <scope>NUCLEOTIDE SEQUENCE [LARGE SCALE GENOMIC DNA]</scope>
    <source>
        <strain evidence="6 7">cv. SW786</strain>
    </source>
</reference>
<dbReference type="Proteomes" id="UP000594261">
    <property type="component" value="Chromosome 1"/>
</dbReference>
<dbReference type="PANTHER" id="PTHR47584:SF14">
    <property type="entry name" value="L10-INTERACTING MYB DOMAIN-CONTAINING PROTEIN-LIKE"/>
    <property type="match status" value="1"/>
</dbReference>
<reference evidence="6" key="2">
    <citation type="submission" date="2021-01" db="UniProtKB">
        <authorList>
            <consortium name="EnsemblPlants"/>
        </authorList>
    </citation>
    <scope>IDENTIFICATION</scope>
</reference>
<organism evidence="6 7">
    <name type="scientific">Quercus lobata</name>
    <name type="common">Valley oak</name>
    <dbReference type="NCBI Taxonomy" id="97700"/>
    <lineage>
        <taxon>Eukaryota</taxon>
        <taxon>Viridiplantae</taxon>
        <taxon>Streptophyta</taxon>
        <taxon>Embryophyta</taxon>
        <taxon>Tracheophyta</taxon>
        <taxon>Spermatophyta</taxon>
        <taxon>Magnoliopsida</taxon>
        <taxon>eudicotyledons</taxon>
        <taxon>Gunneridae</taxon>
        <taxon>Pentapetalae</taxon>
        <taxon>rosids</taxon>
        <taxon>fabids</taxon>
        <taxon>Fagales</taxon>
        <taxon>Fagaceae</taxon>
        <taxon>Quercus</taxon>
    </lineage>
</organism>
<evidence type="ECO:0000256" key="4">
    <source>
        <dbReference type="SAM" id="MobiDB-lite"/>
    </source>
</evidence>
<dbReference type="InterPro" id="IPR024752">
    <property type="entry name" value="Myb/SANT-like_dom"/>
</dbReference>
<protein>
    <recommendedName>
        <fullName evidence="5">Myb/SANT-like domain-containing protein</fullName>
    </recommendedName>
</protein>
<feature type="region of interest" description="Disordered" evidence="4">
    <location>
        <begin position="1"/>
        <end position="25"/>
    </location>
</feature>
<feature type="domain" description="Myb/SANT-like" evidence="5">
    <location>
        <begin position="38"/>
        <end position="131"/>
    </location>
</feature>
<dbReference type="Gene3D" id="6.10.250.3250">
    <property type="match status" value="1"/>
</dbReference>